<name>A0A811ZXK8_NYCPR</name>
<comment type="caution">
    <text evidence="1">The sequence shown here is derived from an EMBL/GenBank/DDBJ whole genome shotgun (WGS) entry which is preliminary data.</text>
</comment>
<dbReference type="EMBL" id="CAJHUB010000777">
    <property type="protein sequence ID" value="CAD7693232.1"/>
    <property type="molecule type" value="Genomic_DNA"/>
</dbReference>
<sequence length="117" mass="13127">MIPAIMHIYNLLPMVNCNPEVDDPPSDHRQKVNSSLMSCPNAYVIHLASSHHKGILTSHTITRRVTTWEGNCFSLLEMPTLKKNAAMPSCCGFYPRCCVGIFLMKSQTYFACFYPAA</sequence>
<keyword evidence="2" id="KW-1185">Reference proteome</keyword>
<dbReference type="AlphaFoldDB" id="A0A811ZXK8"/>
<reference evidence="1" key="1">
    <citation type="submission" date="2020-12" db="EMBL/GenBank/DDBJ databases">
        <authorList>
            <consortium name="Molecular Ecology Group"/>
        </authorList>
    </citation>
    <scope>NUCLEOTIDE SEQUENCE</scope>
    <source>
        <strain evidence="1">TBG_1078</strain>
    </source>
</reference>
<proteinExistence type="predicted"/>
<accession>A0A811ZXK8</accession>
<protein>
    <submittedName>
        <fullName evidence="1">(raccoon dog) hypothetical protein</fullName>
    </submittedName>
</protein>
<gene>
    <name evidence="1" type="ORF">NYPRO_LOCUS26024</name>
</gene>
<dbReference type="Proteomes" id="UP000645828">
    <property type="component" value="Unassembled WGS sequence"/>
</dbReference>
<evidence type="ECO:0000313" key="1">
    <source>
        <dbReference type="EMBL" id="CAD7693232.1"/>
    </source>
</evidence>
<evidence type="ECO:0000313" key="2">
    <source>
        <dbReference type="Proteomes" id="UP000645828"/>
    </source>
</evidence>
<organism evidence="1 2">
    <name type="scientific">Nyctereutes procyonoides</name>
    <name type="common">Raccoon dog</name>
    <name type="synonym">Canis procyonoides</name>
    <dbReference type="NCBI Taxonomy" id="34880"/>
    <lineage>
        <taxon>Eukaryota</taxon>
        <taxon>Metazoa</taxon>
        <taxon>Chordata</taxon>
        <taxon>Craniata</taxon>
        <taxon>Vertebrata</taxon>
        <taxon>Euteleostomi</taxon>
        <taxon>Mammalia</taxon>
        <taxon>Eutheria</taxon>
        <taxon>Laurasiatheria</taxon>
        <taxon>Carnivora</taxon>
        <taxon>Caniformia</taxon>
        <taxon>Canidae</taxon>
        <taxon>Nyctereutes</taxon>
    </lineage>
</organism>